<dbReference type="Proteomes" id="UP001630127">
    <property type="component" value="Unassembled WGS sequence"/>
</dbReference>
<dbReference type="InterPro" id="IPR008586">
    <property type="entry name" value="DUF868_pln"/>
</dbReference>
<proteinExistence type="predicted"/>
<reference evidence="1 2" key="1">
    <citation type="submission" date="2024-11" db="EMBL/GenBank/DDBJ databases">
        <title>A near-complete genome assembly of Cinchona calisaya.</title>
        <authorList>
            <person name="Lian D.C."/>
            <person name="Zhao X.W."/>
            <person name="Wei L."/>
        </authorList>
    </citation>
    <scope>NUCLEOTIDE SEQUENCE [LARGE SCALE GENOMIC DNA]</scope>
    <source>
        <tissue evidence="1">Nenye</tissue>
    </source>
</reference>
<dbReference type="AlphaFoldDB" id="A0ABD2YQP1"/>
<accession>A0ABD2YQP1</accession>
<protein>
    <recommendedName>
        <fullName evidence="3">DUF868 domain-containing protein</fullName>
    </recommendedName>
</protein>
<keyword evidence="2" id="KW-1185">Reference proteome</keyword>
<sequence>MSKFPVGTEFSLNPSQLEESVANKTIENFVTCIHRAKLAGLSRNIIVTWSKSLTGHTLYILVENSSEENHSTCKIDLKTWQFWGKKGLKTFKVDEKRVDIFWDLRTAKFSTSPEPTSEYYVALVSEKEIVLLLGDQKTEAYKRTKSRPSQMDAALVHKKENVFAKKCFCTRTMLGQGRREHHIIIEPAISGPYDPEMWISVDGIESIRVSNLHWRFRGNETLLVDDVPVQIFWDVHDWLYSSEEESGPGTFIFMQGILEGDFDSEYDEMNSDYEVSQGGNCNLPLEEVPITEFCHFLYAWMTD</sequence>
<gene>
    <name evidence="1" type="ORF">ACH5RR_027730</name>
</gene>
<evidence type="ECO:0000313" key="1">
    <source>
        <dbReference type="EMBL" id="KAL3508329.1"/>
    </source>
</evidence>
<evidence type="ECO:0000313" key="2">
    <source>
        <dbReference type="Proteomes" id="UP001630127"/>
    </source>
</evidence>
<dbReference type="EMBL" id="JBJUIK010000012">
    <property type="protein sequence ID" value="KAL3508329.1"/>
    <property type="molecule type" value="Genomic_DNA"/>
</dbReference>
<dbReference type="Pfam" id="PF05910">
    <property type="entry name" value="DUF868"/>
    <property type="match status" value="1"/>
</dbReference>
<evidence type="ECO:0008006" key="3">
    <source>
        <dbReference type="Google" id="ProtNLM"/>
    </source>
</evidence>
<comment type="caution">
    <text evidence="1">The sequence shown here is derived from an EMBL/GenBank/DDBJ whole genome shotgun (WGS) entry which is preliminary data.</text>
</comment>
<dbReference type="PANTHER" id="PTHR31972">
    <property type="entry name" value="EXPRESSED PROTEIN"/>
    <property type="match status" value="1"/>
</dbReference>
<dbReference type="PANTHER" id="PTHR31972:SF77">
    <property type="entry name" value="DUF868 DOMAIN-CONTAINING PROTEIN"/>
    <property type="match status" value="1"/>
</dbReference>
<name>A0ABD2YQP1_9GENT</name>
<organism evidence="1 2">
    <name type="scientific">Cinchona calisaya</name>
    <dbReference type="NCBI Taxonomy" id="153742"/>
    <lineage>
        <taxon>Eukaryota</taxon>
        <taxon>Viridiplantae</taxon>
        <taxon>Streptophyta</taxon>
        <taxon>Embryophyta</taxon>
        <taxon>Tracheophyta</taxon>
        <taxon>Spermatophyta</taxon>
        <taxon>Magnoliopsida</taxon>
        <taxon>eudicotyledons</taxon>
        <taxon>Gunneridae</taxon>
        <taxon>Pentapetalae</taxon>
        <taxon>asterids</taxon>
        <taxon>lamiids</taxon>
        <taxon>Gentianales</taxon>
        <taxon>Rubiaceae</taxon>
        <taxon>Cinchonoideae</taxon>
        <taxon>Cinchoneae</taxon>
        <taxon>Cinchona</taxon>
    </lineage>
</organism>